<evidence type="ECO:0000256" key="4">
    <source>
        <dbReference type="ARBA" id="ARBA00022763"/>
    </source>
</evidence>
<evidence type="ECO:0000256" key="7">
    <source>
        <dbReference type="ARBA" id="ARBA00023015"/>
    </source>
</evidence>
<dbReference type="EMBL" id="GGEC01012678">
    <property type="protein sequence ID" value="MBW93161.1"/>
    <property type="molecule type" value="Transcribed_RNA"/>
</dbReference>
<keyword evidence="7 11" id="KW-0805">Transcription regulation</keyword>
<evidence type="ECO:0000256" key="9">
    <source>
        <dbReference type="ARBA" id="ARBA00023204"/>
    </source>
</evidence>
<accession>A0A2P2JI62</accession>
<keyword evidence="5 11" id="KW-0863">Zinc-finger</keyword>
<dbReference type="Pfam" id="PF03850">
    <property type="entry name" value="Tfb4"/>
    <property type="match status" value="1"/>
</dbReference>
<evidence type="ECO:0000256" key="3">
    <source>
        <dbReference type="ARBA" id="ARBA00022723"/>
    </source>
</evidence>
<evidence type="ECO:0000256" key="11">
    <source>
        <dbReference type="RuleBase" id="RU368090"/>
    </source>
</evidence>
<proteinExistence type="inferred from homology"/>
<comment type="function">
    <text evidence="11">Component of the general transcription and DNA repair factor IIH (TFIIH) core complex, which is involved in general and transcription-coupled nucleotide excision repair (NER) of damaged DNA and, when complexed to CAK, in RNA transcription by RNA polymerase II. In NER, TFIIH acts by opening DNA around the lesion to allow the excision of the damaged oligonucleotide and its replacement by a new DNA fragment. In transcription, TFIIH has an essential role in transcription initiation. When the pre-initiation complex (PIC) has been established, TFIIH is required for promoter opening and promoter escape. Phosphorylation of the C-terminal tail (CTD) of the largest subunit of RNA polymerase II by the kinase module CAK controls the initiation of transcription.</text>
</comment>
<dbReference type="GO" id="GO:0000439">
    <property type="term" value="C:transcription factor TFIIH core complex"/>
    <property type="evidence" value="ECO:0007669"/>
    <property type="project" value="UniProtKB-UniRule"/>
</dbReference>
<dbReference type="GO" id="GO:0006289">
    <property type="term" value="P:nucleotide-excision repair"/>
    <property type="evidence" value="ECO:0007669"/>
    <property type="project" value="UniProtKB-UniRule"/>
</dbReference>
<dbReference type="GO" id="GO:0006355">
    <property type="term" value="P:regulation of DNA-templated transcription"/>
    <property type="evidence" value="ECO:0007669"/>
    <property type="project" value="InterPro"/>
</dbReference>
<evidence type="ECO:0000256" key="10">
    <source>
        <dbReference type="ARBA" id="ARBA00023242"/>
    </source>
</evidence>
<dbReference type="FunFam" id="3.40.50.410:FF:000064">
    <property type="entry name" value="RNA polymerase II transcription factor B subunit 4"/>
    <property type="match status" value="1"/>
</dbReference>
<dbReference type="PANTHER" id="PTHR12831">
    <property type="entry name" value="TRANSCRIPTION INITIATION FACTOR IIH TFIIH , POLYPEPTIDE 3-RELATED"/>
    <property type="match status" value="1"/>
</dbReference>
<dbReference type="Gene3D" id="3.40.50.410">
    <property type="entry name" value="von Willebrand factor, type A domain"/>
    <property type="match status" value="1"/>
</dbReference>
<comment type="subunit">
    <text evidence="11">Component of the 7-subunit TFIIH core complex composed of XPB, XPD, TFB1/GTF2H1, GTF2H2/P44, TFB4/GTF2H3, TFB2/GTF2H4 and TFB5/GTF2H5, which is active in NER. The core complex associates with the 3-subunit CDK-activating kinase (CAK) module composed of CYCH1/cyclin H1, CDKD and MAT1/At4g30820 to form the 10-subunit holoenzyme (holo-TFIIH) active in transcription.</text>
</comment>
<keyword evidence="4 11" id="KW-0227">DNA damage</keyword>
<keyword evidence="8 11" id="KW-0804">Transcription</keyword>
<evidence type="ECO:0000256" key="8">
    <source>
        <dbReference type="ARBA" id="ARBA00023163"/>
    </source>
</evidence>
<dbReference type="InterPro" id="IPR004600">
    <property type="entry name" value="TFIIH_Tfb4/GTF2H3"/>
</dbReference>
<evidence type="ECO:0000256" key="5">
    <source>
        <dbReference type="ARBA" id="ARBA00022771"/>
    </source>
</evidence>
<dbReference type="GO" id="GO:0005675">
    <property type="term" value="C:transcription factor TFIIH holo complex"/>
    <property type="evidence" value="ECO:0007669"/>
    <property type="project" value="UniProtKB-UniRule"/>
</dbReference>
<sequence>MASVPSKLYADDVSLLVALVDVNPFFWTTASFSFSQFLSHVFAFLNSLLLLNQLNQVVVIATGYSSCDYIYDSSAATSQSVVDARMPALYSNLLQNLGEFLARDEKLGKEESRGKIASSLLSGSLSKALCYIQRLFRSGPHHPQPRILCLHGSPDGPEQYVAVMNAIFSAQRSMVPIDSCFVGAHNSAFLQQASYITGGVYVKPQHLDGLFQYLVTVFATDLHSRSFLQLPRPAGVDFRASCFCHKMTIDMGYICSVCLSIFCKHRKKCSTCGSVFGQAQSDDSTTSDRKRKAAET</sequence>
<reference evidence="13" key="1">
    <citation type="submission" date="2018-02" db="EMBL/GenBank/DDBJ databases">
        <title>Rhizophora mucronata_Transcriptome.</title>
        <authorList>
            <person name="Meera S.P."/>
            <person name="Sreeshan A."/>
            <person name="Augustine A."/>
        </authorList>
    </citation>
    <scope>NUCLEOTIDE SEQUENCE</scope>
    <source>
        <tissue evidence="13">Leaf</tissue>
    </source>
</reference>
<organism evidence="13">
    <name type="scientific">Rhizophora mucronata</name>
    <name type="common">Asiatic mangrove</name>
    <dbReference type="NCBI Taxonomy" id="61149"/>
    <lineage>
        <taxon>Eukaryota</taxon>
        <taxon>Viridiplantae</taxon>
        <taxon>Streptophyta</taxon>
        <taxon>Embryophyta</taxon>
        <taxon>Tracheophyta</taxon>
        <taxon>Spermatophyta</taxon>
        <taxon>Magnoliopsida</taxon>
        <taxon>eudicotyledons</taxon>
        <taxon>Gunneridae</taxon>
        <taxon>Pentapetalae</taxon>
        <taxon>rosids</taxon>
        <taxon>fabids</taxon>
        <taxon>Malpighiales</taxon>
        <taxon>Rhizophoraceae</taxon>
        <taxon>Rhizophora</taxon>
    </lineage>
</organism>
<evidence type="ECO:0000256" key="12">
    <source>
        <dbReference type="SAM" id="MobiDB-lite"/>
    </source>
</evidence>
<dbReference type="AlphaFoldDB" id="A0A2P2JI62"/>
<dbReference type="PANTHER" id="PTHR12831:SF0">
    <property type="entry name" value="GENERAL TRANSCRIPTION FACTOR IIH SUBUNIT 3"/>
    <property type="match status" value="1"/>
</dbReference>
<feature type="region of interest" description="Disordered" evidence="12">
    <location>
        <begin position="277"/>
        <end position="296"/>
    </location>
</feature>
<evidence type="ECO:0000256" key="1">
    <source>
        <dbReference type="ARBA" id="ARBA00004123"/>
    </source>
</evidence>
<protein>
    <recommendedName>
        <fullName evidence="11">General transcription and DNA repair factor IIH subunit TFB4</fullName>
    </recommendedName>
    <alternativeName>
        <fullName evidence="11">RNA polymerase II transcription factor B subunit 4</fullName>
    </alternativeName>
</protein>
<comment type="subcellular location">
    <subcellularLocation>
        <location evidence="1 11">Nucleus</location>
    </subcellularLocation>
</comment>
<keyword evidence="6 11" id="KW-0862">Zinc</keyword>
<evidence type="ECO:0000313" key="13">
    <source>
        <dbReference type="EMBL" id="MBW93161.1"/>
    </source>
</evidence>
<name>A0A2P2JI62_RHIMU</name>
<keyword evidence="3 11" id="KW-0479">Metal-binding</keyword>
<evidence type="ECO:0000256" key="2">
    <source>
        <dbReference type="ARBA" id="ARBA00005273"/>
    </source>
</evidence>
<keyword evidence="9 11" id="KW-0234">DNA repair</keyword>
<dbReference type="GO" id="GO:0008270">
    <property type="term" value="F:zinc ion binding"/>
    <property type="evidence" value="ECO:0007669"/>
    <property type="project" value="UniProtKB-KW"/>
</dbReference>
<comment type="similarity">
    <text evidence="2 11">Belongs to the TFB4 family.</text>
</comment>
<dbReference type="InterPro" id="IPR036465">
    <property type="entry name" value="vWFA_dom_sf"/>
</dbReference>
<evidence type="ECO:0000256" key="6">
    <source>
        <dbReference type="ARBA" id="ARBA00022833"/>
    </source>
</evidence>
<keyword evidence="10 11" id="KW-0539">Nucleus</keyword>